<reference evidence="3 4" key="1">
    <citation type="journal article" date="2019" name="Int. J. Syst. Evol. Microbiol.">
        <title>The Global Catalogue of Microorganisms (GCM) 10K type strain sequencing project: providing services to taxonomists for standard genome sequencing and annotation.</title>
        <authorList>
            <consortium name="The Broad Institute Genomics Platform"/>
            <consortium name="The Broad Institute Genome Sequencing Center for Infectious Disease"/>
            <person name="Wu L."/>
            <person name="Ma J."/>
        </authorList>
    </citation>
    <scope>NUCLEOTIDE SEQUENCE [LARGE SCALE GENOMIC DNA]</scope>
    <source>
        <strain evidence="3 4">JCM 8542</strain>
    </source>
</reference>
<accession>A0ABN0TC68</accession>
<feature type="compositionally biased region" description="Basic and acidic residues" evidence="1">
    <location>
        <begin position="315"/>
        <end position="326"/>
    </location>
</feature>
<evidence type="ECO:0000313" key="3">
    <source>
        <dbReference type="EMBL" id="GAA0218075.1"/>
    </source>
</evidence>
<proteinExistence type="predicted"/>
<evidence type="ECO:0000259" key="2">
    <source>
        <dbReference type="Pfam" id="PF24032"/>
    </source>
</evidence>
<evidence type="ECO:0000313" key="4">
    <source>
        <dbReference type="Proteomes" id="UP001500399"/>
    </source>
</evidence>
<organism evidence="3 4">
    <name type="scientific">Selenomonas dianae</name>
    <dbReference type="NCBI Taxonomy" id="135079"/>
    <lineage>
        <taxon>Bacteria</taxon>
        <taxon>Bacillati</taxon>
        <taxon>Bacillota</taxon>
        <taxon>Negativicutes</taxon>
        <taxon>Selenomonadales</taxon>
        <taxon>Selenomonadaceae</taxon>
        <taxon>Selenomonas</taxon>
    </lineage>
</organism>
<dbReference type="EMBL" id="BAAACR010000017">
    <property type="protein sequence ID" value="GAA0218075.1"/>
    <property type="molecule type" value="Genomic_DNA"/>
</dbReference>
<name>A0ABN0TC68_9FIRM</name>
<dbReference type="InterPro" id="IPR056937">
    <property type="entry name" value="YqbQ/XkdQ"/>
</dbReference>
<dbReference type="Pfam" id="PF24032">
    <property type="entry name" value="YQBQ"/>
    <property type="match status" value="1"/>
</dbReference>
<comment type="caution">
    <text evidence="3">The sequence shown here is derived from an EMBL/GenBank/DDBJ whole genome shotgun (WGS) entry which is preliminary data.</text>
</comment>
<dbReference type="RefSeq" id="WP_304987513.1">
    <property type="nucleotide sequence ID" value="NZ_BAAACR010000017.1"/>
</dbReference>
<feature type="region of interest" description="Disordered" evidence="1">
    <location>
        <begin position="307"/>
        <end position="349"/>
    </location>
</feature>
<feature type="domain" description="YqbQ/XkdQ" evidence="2">
    <location>
        <begin position="18"/>
        <end position="304"/>
    </location>
</feature>
<protein>
    <recommendedName>
        <fullName evidence="2">YqbQ/XkdQ domain-containing protein</fullName>
    </recommendedName>
</protein>
<dbReference type="SUPFAM" id="SSF69279">
    <property type="entry name" value="Phage tail proteins"/>
    <property type="match status" value="1"/>
</dbReference>
<gene>
    <name evidence="3" type="ORF">GCM10008919_21530</name>
</gene>
<evidence type="ECO:0000256" key="1">
    <source>
        <dbReference type="SAM" id="MobiDB-lite"/>
    </source>
</evidence>
<keyword evidence="4" id="KW-1185">Reference proteome</keyword>
<sequence length="349" mass="39507">MKVKIMQTDITHLLTSCTWSGSRLNVARKLEFSFVQDDRDPNVPIIDVDNGYTCYGYDDTGNLVFEGNIYALERDRAKATVRVTAFDHLIVHARSKTTRKFTNITAEDITRQLCAELGVLIGNIAETGVPVSFIANAKTGYQTIMGAYTEAAKVTGKKYHPVMNGAKLDIVEKGTLIEGYTADSARNMEESTYKESIEQLVDQVLVVDEEGNRVDYVKNDEHIKKYSMFQEVYKTDPNKDTQTEAKALLTKPERSGYITALGDYRVKSSYSIIVRDSLFKGQFWVKSDTHTFVDGKHEMKLELEFENVMNEEETEKEKEKKEQEGGKKRRGRGNSKRGELREQDAGDTA</sequence>
<feature type="compositionally biased region" description="Basic and acidic residues" evidence="1">
    <location>
        <begin position="336"/>
        <end position="349"/>
    </location>
</feature>
<dbReference type="Proteomes" id="UP001500399">
    <property type="component" value="Unassembled WGS sequence"/>
</dbReference>